<evidence type="ECO:0000256" key="1">
    <source>
        <dbReference type="ARBA" id="ARBA00023054"/>
    </source>
</evidence>
<dbReference type="PANTHER" id="PTHR23159">
    <property type="entry name" value="CENTROSOMAL PROTEIN 2"/>
    <property type="match status" value="1"/>
</dbReference>
<dbReference type="GO" id="GO:0005814">
    <property type="term" value="C:centriole"/>
    <property type="evidence" value="ECO:0007669"/>
    <property type="project" value="TreeGrafter"/>
</dbReference>
<dbReference type="OMA" id="TCQKQAL"/>
<feature type="compositionally biased region" description="Basic and acidic residues" evidence="3">
    <location>
        <begin position="1514"/>
        <end position="1535"/>
    </location>
</feature>
<feature type="coiled-coil region" evidence="2">
    <location>
        <begin position="170"/>
        <end position="197"/>
    </location>
</feature>
<feature type="domain" description="Rootletin-like coiled-coil" evidence="4">
    <location>
        <begin position="104"/>
        <end position="256"/>
    </location>
</feature>
<organism evidence="5 6">
    <name type="scientific">Nannospalax galili</name>
    <name type="common">Northern Israeli blind subterranean mole rat</name>
    <name type="synonym">Spalax galili</name>
    <dbReference type="NCBI Taxonomy" id="1026970"/>
    <lineage>
        <taxon>Eukaryota</taxon>
        <taxon>Metazoa</taxon>
        <taxon>Chordata</taxon>
        <taxon>Craniata</taxon>
        <taxon>Vertebrata</taxon>
        <taxon>Euteleostomi</taxon>
        <taxon>Mammalia</taxon>
        <taxon>Eutheria</taxon>
        <taxon>Euarchontoglires</taxon>
        <taxon>Glires</taxon>
        <taxon>Rodentia</taxon>
        <taxon>Myomorpha</taxon>
        <taxon>Muroidea</taxon>
        <taxon>Spalacidae</taxon>
        <taxon>Spalacinae</taxon>
        <taxon>Nannospalax</taxon>
    </lineage>
</organism>
<feature type="compositionally biased region" description="Low complexity" evidence="3">
    <location>
        <begin position="1197"/>
        <end position="1208"/>
    </location>
</feature>
<dbReference type="Proteomes" id="UP000694381">
    <property type="component" value="Unassembled WGS sequence"/>
</dbReference>
<feature type="coiled-coil region" evidence="2">
    <location>
        <begin position="664"/>
        <end position="845"/>
    </location>
</feature>
<feature type="compositionally biased region" description="Basic and acidic residues" evidence="3">
    <location>
        <begin position="38"/>
        <end position="50"/>
    </location>
</feature>
<evidence type="ECO:0000313" key="6">
    <source>
        <dbReference type="Proteomes" id="UP000694381"/>
    </source>
</evidence>
<evidence type="ECO:0000259" key="4">
    <source>
        <dbReference type="Pfam" id="PF15035"/>
    </source>
</evidence>
<evidence type="ECO:0000313" key="5">
    <source>
        <dbReference type="Ensembl" id="ENSNGAP00000022746.1"/>
    </source>
</evidence>
<dbReference type="Ensembl" id="ENSNGAT00000028434.1">
    <property type="protein sequence ID" value="ENSNGAP00000022746.1"/>
    <property type="gene ID" value="ENSNGAG00000021519.1"/>
</dbReference>
<protein>
    <submittedName>
        <fullName evidence="5">Ciliary rootlet coiled-coil, rootletin family member 2</fullName>
    </submittedName>
</protein>
<sequence length="1658" mass="187782">MSSTSSEPGDGDTTEQSQLGLDTVIQRLEETILSPTASREDRALTVRGKDQQASPTPVPARIREIVAGSLGEEPLQGLRELPVATTLAQEESELLQEELARLEDLLAQAGVEREELASRCHMVSQRLQARLETTEARLRKSELEHSMDLEEAISQLEASQQRSTGLSQVNTLLRRQLEHMQKANDALAQELARTTRSLLHLQGELELRQTQQMGLKEPRDIFLLWRQAKALQTHLAELRAVTKRGLTDVQADMARTARRLHTACLSLNSHLQLEASSMTSNLEQRLQEQTRDMLQLQGHWAAEKVALQARLSEQTQLVEKLSAQKEQGERTIAALKADIQKLKSRRSGGQLVVDSLRDEVETLHHILASITEVARADAMHLELAWSSSTGGREVQGQLRSPPHAIAPHPGMSSIRARSPTSMDPALQAVQAAIERRRQHEQELSLRLESSQEAAARLQEQLSEYRQELRTSQRCLKDGAQAHEDLLGQLEAQRQEAQHHQASIELLRREKSALESTVEELRAKANIQDAETQRLEATNAELQKSLLVRTEQKAELAQQRERSLRELEASQGRLEQLEEKVSGFRKDLAKVREALSSVQLQRDVVESERESLRGALARAESSNADLELLVTRLKSEGLEQRDSLAKMAALMEGLAQDKGALNHLVLQLEQERDQLWEQQKVLEQEQASAREQLAQTEQQLQCVRAEWRTLQETCGHLEQQQEHLEEQAALLRHERAQLWEQVGQFTCKNQALEKQLAQSLQEQEAQMDTLQEALREKDTVSEERAQLLSKQEALERQGRLATEEAADLRAERDSLENSLFEAQQLAMQLQAQREQLEGEAQGSRLARRALQVEMERLKSTWEVQETKLRWDLGQLQQQATQQEREAQLALESQALAHREDLARLQREKETLSLSLAEEKEVAAHRLEQIKEVVAKSAAEKEALEEEIRGLKWEQDKSLLELEHEMQQALSLKEADRSLMSKKLSGASRELERVRQEAQSQQAQAEVTIATVNKELRALQAQFEEAISTHEREAEDLRERLREMAAERNSVQREADRLQAQLNMAQEGLTELRQELQGSEESREKLHREALEAQRALDNEAREKDVLQLSNTELRAIIRRTEQEKASLKQLKEEQRQKLLVLQEAQAAAQKEACELRARLRDLEQAQGDSRRELQERHRQVRVLETENQRTWQEVSELQAQGSQDSQQRQQNRREALELQRQVVEAQVACEGAQKEVLGLQQKLAEATAAGEARVKQLEGHLCESQRAEQTLQTELRSISRKLQKSSSLADNLQARLDNACDRVHSLEKELAQAEDARKDVEAQLGQLCSTLHSSLGLWGFLASPNRPDSPTRGRSQAHPGRKRASSPTKPYLPVRWPSPAPGDPDSEVMDVASVRDALRDLIQKLQDTQQERDNFCIQVSSLRSQLSTAKSEHAHIQSHVEQLQRALADAEEGQHRAESALHSAQAAQALQKEALQRLEAEHLRSTRTAGQEKRRLQEQLDALRQALGKSSRHRQGLDKKGRLLEPMRQETRRGLREQTATLRGERARLQGELAALRTRLTQAEQETLRKEEDAAILGAEKELLHKSVSSLHQEVDGALRQSRQLQVSLASEVLCSVNLEVNLGQVQKVWSPQGGTIHACECHVCVRTYRKGSWTGHCP</sequence>
<feature type="coiled-coil region" evidence="2">
    <location>
        <begin position="982"/>
        <end position="1150"/>
    </location>
</feature>
<dbReference type="Pfam" id="PF15035">
    <property type="entry name" value="Rootletin"/>
    <property type="match status" value="1"/>
</dbReference>
<dbReference type="InterPro" id="IPR055167">
    <property type="entry name" value="Rootletin-like_CC"/>
</dbReference>
<reference evidence="5" key="1">
    <citation type="submission" date="2025-08" db="UniProtKB">
        <authorList>
            <consortium name="Ensembl"/>
        </authorList>
    </citation>
    <scope>IDENTIFICATION</scope>
</reference>
<feature type="region of interest" description="Disordered" evidence="3">
    <location>
        <begin position="1505"/>
        <end position="1538"/>
    </location>
</feature>
<feature type="coiled-coil region" evidence="2">
    <location>
        <begin position="1545"/>
        <end position="1572"/>
    </location>
</feature>
<gene>
    <name evidence="5" type="primary">Crocc2</name>
</gene>
<feature type="region of interest" description="Disordered" evidence="3">
    <location>
        <begin position="1"/>
        <end position="58"/>
    </location>
</feature>
<accession>A0A8C6RTQ1</accession>
<keyword evidence="1 2" id="KW-0175">Coiled coil</keyword>
<feature type="coiled-coil region" evidence="2">
    <location>
        <begin position="304"/>
        <end position="345"/>
    </location>
</feature>
<evidence type="ECO:0000256" key="2">
    <source>
        <dbReference type="SAM" id="Coils"/>
    </source>
</evidence>
<proteinExistence type="predicted"/>
<keyword evidence="6" id="KW-1185">Reference proteome</keyword>
<evidence type="ECO:0000256" key="3">
    <source>
        <dbReference type="SAM" id="MobiDB-lite"/>
    </source>
</evidence>
<feature type="coiled-coil region" evidence="2">
    <location>
        <begin position="440"/>
        <end position="635"/>
    </location>
</feature>
<feature type="coiled-coil region" evidence="2">
    <location>
        <begin position="871"/>
        <end position="952"/>
    </location>
</feature>
<feature type="coiled-coil region" evidence="2">
    <location>
        <begin position="85"/>
        <end position="144"/>
    </location>
</feature>
<dbReference type="GeneTree" id="ENSGT00940000162689"/>
<dbReference type="PANTHER" id="PTHR23159:SF16">
    <property type="entry name" value="CILIARY ROOTLET COILED-COIL PROTEIN 2"/>
    <property type="match status" value="1"/>
</dbReference>
<feature type="coiled-coil region" evidence="2">
    <location>
        <begin position="1281"/>
        <end position="1329"/>
    </location>
</feature>
<name>A0A8C6RTQ1_NANGA</name>
<feature type="region of interest" description="Disordered" evidence="3">
    <location>
        <begin position="1192"/>
        <end position="1211"/>
    </location>
</feature>
<reference evidence="5" key="2">
    <citation type="submission" date="2025-09" db="UniProtKB">
        <authorList>
            <consortium name="Ensembl"/>
        </authorList>
    </citation>
    <scope>IDENTIFICATION</scope>
</reference>
<dbReference type="Gene3D" id="1.10.287.1490">
    <property type="match status" value="1"/>
</dbReference>
<dbReference type="GO" id="GO:0005813">
    <property type="term" value="C:centrosome"/>
    <property type="evidence" value="ECO:0007669"/>
    <property type="project" value="TreeGrafter"/>
</dbReference>
<feature type="region of interest" description="Disordered" evidence="3">
    <location>
        <begin position="1341"/>
        <end position="1385"/>
    </location>
</feature>